<reference evidence="1 2" key="1">
    <citation type="submission" date="2021-10" db="EMBL/GenBank/DDBJ databases">
        <title>Anaerobic single-cell dispensing facilitates the cultivation of human gut bacteria.</title>
        <authorList>
            <person name="Afrizal A."/>
        </authorList>
    </citation>
    <scope>NUCLEOTIDE SEQUENCE [LARGE SCALE GENOMIC DNA]</scope>
    <source>
        <strain evidence="1 2">CLA-AA-H212</strain>
    </source>
</reference>
<dbReference type="RefSeq" id="WP_188332012.1">
    <property type="nucleotide sequence ID" value="NZ_JBBNHG010000027.1"/>
</dbReference>
<accession>A0ABS8FRU4</accession>
<sequence>MEQKAIKMIQHKDFLLKRIQEKPVFQEMIENGTFEQVALPVEKILKFKNPGACFVVTYAYKWNGSEYTDTVRFYHSMQDYKELLAYFKERYEAEK</sequence>
<name>A0ABS8FRU4_9FIRM</name>
<organism evidence="1 2">
    <name type="scientific">Coprococcus hominis</name>
    <name type="common">ex Arizal et al. 2022</name>
    <dbReference type="NCBI Taxonomy" id="2881262"/>
    <lineage>
        <taxon>Bacteria</taxon>
        <taxon>Bacillati</taxon>
        <taxon>Bacillota</taxon>
        <taxon>Clostridia</taxon>
        <taxon>Lachnospirales</taxon>
        <taxon>Lachnospiraceae</taxon>
        <taxon>Coprococcus</taxon>
    </lineage>
</organism>
<evidence type="ECO:0000313" key="1">
    <source>
        <dbReference type="EMBL" id="MCC2219900.1"/>
    </source>
</evidence>
<comment type="caution">
    <text evidence="1">The sequence shown here is derived from an EMBL/GenBank/DDBJ whole genome shotgun (WGS) entry which is preliminary data.</text>
</comment>
<evidence type="ECO:0000313" key="2">
    <source>
        <dbReference type="Proteomes" id="UP001198495"/>
    </source>
</evidence>
<gene>
    <name evidence="1" type="ORF">LKD28_12865</name>
</gene>
<proteinExistence type="predicted"/>
<protein>
    <submittedName>
        <fullName evidence="1">Uncharacterized protein</fullName>
    </submittedName>
</protein>
<dbReference type="Proteomes" id="UP001198495">
    <property type="component" value="Unassembled WGS sequence"/>
</dbReference>
<keyword evidence="2" id="KW-1185">Reference proteome</keyword>
<dbReference type="EMBL" id="JAJEQT010000011">
    <property type="protein sequence ID" value="MCC2219900.1"/>
    <property type="molecule type" value="Genomic_DNA"/>
</dbReference>